<organism evidence="3 4">
    <name type="scientific">Pinctada imbricata</name>
    <name type="common">Atlantic pearl-oyster</name>
    <name type="synonym">Pinctada martensii</name>
    <dbReference type="NCBI Taxonomy" id="66713"/>
    <lineage>
        <taxon>Eukaryota</taxon>
        <taxon>Metazoa</taxon>
        <taxon>Spiralia</taxon>
        <taxon>Lophotrochozoa</taxon>
        <taxon>Mollusca</taxon>
        <taxon>Bivalvia</taxon>
        <taxon>Autobranchia</taxon>
        <taxon>Pteriomorphia</taxon>
        <taxon>Pterioida</taxon>
        <taxon>Pterioidea</taxon>
        <taxon>Pteriidae</taxon>
        <taxon>Pinctada</taxon>
    </lineage>
</organism>
<dbReference type="Gene3D" id="3.90.215.10">
    <property type="entry name" value="Gamma Fibrinogen, chain A, domain 1"/>
    <property type="match status" value="1"/>
</dbReference>
<dbReference type="EMBL" id="VSWD01000004">
    <property type="protein sequence ID" value="KAK3105130.1"/>
    <property type="molecule type" value="Genomic_DNA"/>
</dbReference>
<accession>A0AA89C9A9</accession>
<dbReference type="InterPro" id="IPR050373">
    <property type="entry name" value="Fibrinogen_C-term_domain"/>
</dbReference>
<reference evidence="3" key="1">
    <citation type="submission" date="2019-08" db="EMBL/GenBank/DDBJ databases">
        <title>The improved chromosome-level genome for the pearl oyster Pinctada fucata martensii using PacBio sequencing and Hi-C.</title>
        <authorList>
            <person name="Zheng Z."/>
        </authorList>
    </citation>
    <scope>NUCLEOTIDE SEQUENCE</scope>
    <source>
        <strain evidence="3">ZZ-2019</strain>
        <tissue evidence="3">Adductor muscle</tissue>
    </source>
</reference>
<evidence type="ECO:0000256" key="1">
    <source>
        <dbReference type="SAM" id="SignalP"/>
    </source>
</evidence>
<dbReference type="PROSITE" id="PS51406">
    <property type="entry name" value="FIBRINOGEN_C_2"/>
    <property type="match status" value="1"/>
</dbReference>
<dbReference type="SMART" id="SM00186">
    <property type="entry name" value="FBG"/>
    <property type="match status" value="1"/>
</dbReference>
<proteinExistence type="predicted"/>
<comment type="caution">
    <text evidence="3">The sequence shown here is derived from an EMBL/GenBank/DDBJ whole genome shotgun (WGS) entry which is preliminary data.</text>
</comment>
<dbReference type="Proteomes" id="UP001186944">
    <property type="component" value="Unassembled WGS sequence"/>
</dbReference>
<dbReference type="CDD" id="cd00087">
    <property type="entry name" value="FReD"/>
    <property type="match status" value="1"/>
</dbReference>
<dbReference type="NCBIfam" id="NF040941">
    <property type="entry name" value="GGGWT_bact"/>
    <property type="match status" value="1"/>
</dbReference>
<name>A0AA89C9A9_PINIB</name>
<sequence>MWFTSSLLIFGIALSLTDGHKEHHLHDIKNKATAFLNNGKLRPNWHPDGTVAELSGPLSLILKYKFKAPLHKKFNVTDMYPDCHSIKKSFTNLLKDGVYTINIKGMKPKKVYCDMTTDGGGWTVFQRRKDGSVDFYRPWKEYKEGFGSTRGEYWLGNSAIHELTQKGSCELRIDMTNWQGTTGYAKYGSFKLENEANGFQLRIGKYTGNAVSGSQISRILVSKEILFLFHTGKDSLAYHNNMKFSTKDVDNDNYAKGNCAVICTGAWWDNSCNHSGLNGNYKVTNSDLGVEWDGFPNGKFMKSTKMMFRCK</sequence>
<dbReference type="InterPro" id="IPR036056">
    <property type="entry name" value="Fibrinogen-like_C"/>
</dbReference>
<dbReference type="Pfam" id="PF00147">
    <property type="entry name" value="Fibrinogen_C"/>
    <property type="match status" value="1"/>
</dbReference>
<dbReference type="Gene3D" id="4.10.530.10">
    <property type="entry name" value="Gamma-fibrinogen Carboxyl Terminal Fragment, domain 2"/>
    <property type="match status" value="1"/>
</dbReference>
<dbReference type="InterPro" id="IPR002181">
    <property type="entry name" value="Fibrinogen_a/b/g_C_dom"/>
</dbReference>
<evidence type="ECO:0000259" key="2">
    <source>
        <dbReference type="PROSITE" id="PS51406"/>
    </source>
</evidence>
<dbReference type="SUPFAM" id="SSF56496">
    <property type="entry name" value="Fibrinogen C-terminal domain-like"/>
    <property type="match status" value="1"/>
</dbReference>
<dbReference type="InterPro" id="IPR014716">
    <property type="entry name" value="Fibrinogen_a/b/g_C_1"/>
</dbReference>
<feature type="signal peptide" evidence="1">
    <location>
        <begin position="1"/>
        <end position="19"/>
    </location>
</feature>
<dbReference type="AlphaFoldDB" id="A0AA89C9A9"/>
<evidence type="ECO:0000313" key="3">
    <source>
        <dbReference type="EMBL" id="KAK3105130.1"/>
    </source>
</evidence>
<keyword evidence="1" id="KW-0732">Signal</keyword>
<keyword evidence="4" id="KW-1185">Reference proteome</keyword>
<feature type="domain" description="Fibrinogen C-terminal" evidence="2">
    <location>
        <begin position="74"/>
        <end position="311"/>
    </location>
</feature>
<feature type="chain" id="PRO_5041678975" description="Fibrinogen C-terminal domain-containing protein" evidence="1">
    <location>
        <begin position="20"/>
        <end position="311"/>
    </location>
</feature>
<gene>
    <name evidence="3" type="ORF">FSP39_017826</name>
</gene>
<dbReference type="PANTHER" id="PTHR19143">
    <property type="entry name" value="FIBRINOGEN/TENASCIN/ANGIOPOEITIN"/>
    <property type="match status" value="1"/>
</dbReference>
<dbReference type="GO" id="GO:0005615">
    <property type="term" value="C:extracellular space"/>
    <property type="evidence" value="ECO:0007669"/>
    <property type="project" value="TreeGrafter"/>
</dbReference>
<dbReference type="PANTHER" id="PTHR19143:SF458">
    <property type="entry name" value="FIBRINOGEN C-TERMINAL DOMAIN-CONTAINING PROTEIN-RELATED"/>
    <property type="match status" value="1"/>
</dbReference>
<protein>
    <recommendedName>
        <fullName evidence="2">Fibrinogen C-terminal domain-containing protein</fullName>
    </recommendedName>
</protein>
<evidence type="ECO:0000313" key="4">
    <source>
        <dbReference type="Proteomes" id="UP001186944"/>
    </source>
</evidence>